<dbReference type="EMBL" id="BKCJ011170183">
    <property type="protein sequence ID" value="GFC98127.1"/>
    <property type="molecule type" value="Genomic_DNA"/>
</dbReference>
<gene>
    <name evidence="2" type="ORF">Tci_870097</name>
</gene>
<accession>A0A699SMR1</accession>
<dbReference type="AlphaFoldDB" id="A0A699SMR1"/>
<feature type="non-terminal residue" evidence="2">
    <location>
        <position position="1"/>
    </location>
</feature>
<reference evidence="2" key="1">
    <citation type="journal article" date="2019" name="Sci. Rep.">
        <title>Draft genome of Tanacetum cinerariifolium, the natural source of mosquito coil.</title>
        <authorList>
            <person name="Yamashiro T."/>
            <person name="Shiraishi A."/>
            <person name="Satake H."/>
            <person name="Nakayama K."/>
        </authorList>
    </citation>
    <scope>NUCLEOTIDE SEQUENCE</scope>
</reference>
<feature type="compositionally biased region" description="Acidic residues" evidence="1">
    <location>
        <begin position="1"/>
        <end position="15"/>
    </location>
</feature>
<feature type="compositionally biased region" description="Pro residues" evidence="1">
    <location>
        <begin position="45"/>
        <end position="54"/>
    </location>
</feature>
<sequence>PVEEPIAEVVMDEASDVVSRDDYQPQDTSDPKTRKTMNPDWFKQPPRPLIPDPE</sequence>
<protein>
    <submittedName>
        <fullName evidence="2">Uncharacterized protein</fullName>
    </submittedName>
</protein>
<name>A0A699SMR1_TANCI</name>
<evidence type="ECO:0000313" key="2">
    <source>
        <dbReference type="EMBL" id="GFC98127.1"/>
    </source>
</evidence>
<organism evidence="2">
    <name type="scientific">Tanacetum cinerariifolium</name>
    <name type="common">Dalmatian daisy</name>
    <name type="synonym">Chrysanthemum cinerariifolium</name>
    <dbReference type="NCBI Taxonomy" id="118510"/>
    <lineage>
        <taxon>Eukaryota</taxon>
        <taxon>Viridiplantae</taxon>
        <taxon>Streptophyta</taxon>
        <taxon>Embryophyta</taxon>
        <taxon>Tracheophyta</taxon>
        <taxon>Spermatophyta</taxon>
        <taxon>Magnoliopsida</taxon>
        <taxon>eudicotyledons</taxon>
        <taxon>Gunneridae</taxon>
        <taxon>Pentapetalae</taxon>
        <taxon>asterids</taxon>
        <taxon>campanulids</taxon>
        <taxon>Asterales</taxon>
        <taxon>Asteraceae</taxon>
        <taxon>Asteroideae</taxon>
        <taxon>Anthemideae</taxon>
        <taxon>Anthemidinae</taxon>
        <taxon>Tanacetum</taxon>
    </lineage>
</organism>
<evidence type="ECO:0000256" key="1">
    <source>
        <dbReference type="SAM" id="MobiDB-lite"/>
    </source>
</evidence>
<comment type="caution">
    <text evidence="2">The sequence shown here is derived from an EMBL/GenBank/DDBJ whole genome shotgun (WGS) entry which is preliminary data.</text>
</comment>
<feature type="compositionally biased region" description="Basic and acidic residues" evidence="1">
    <location>
        <begin position="18"/>
        <end position="33"/>
    </location>
</feature>
<proteinExistence type="predicted"/>
<feature type="region of interest" description="Disordered" evidence="1">
    <location>
        <begin position="1"/>
        <end position="54"/>
    </location>
</feature>